<accession>A0A8S5L0H9</accession>
<organism evidence="1 2">
    <name type="scientific">ssRNA phage SRR7976310_15</name>
    <dbReference type="NCBI Taxonomy" id="2786677"/>
    <lineage>
        <taxon>Viruses</taxon>
        <taxon>Riboviria</taxon>
        <taxon>Orthornavirae</taxon>
        <taxon>Lenarviricota</taxon>
        <taxon>Leviviricetes</taxon>
        <taxon>Timlovirales</taxon>
        <taxon>Steitzviridae</taxon>
        <taxon>Bicehmovirus</taxon>
        <taxon>Bicehmovirus limihabitans</taxon>
        <taxon>Psouhdivirus limihabitans</taxon>
    </lineage>
</organism>
<name>A0A8S5L0H9_9VIRU</name>
<dbReference type="Gene3D" id="2.40.160.220">
    <property type="match status" value="1"/>
</dbReference>
<dbReference type="KEGG" id="vg:80400609"/>
<evidence type="ECO:0000313" key="1">
    <source>
        <dbReference type="EMBL" id="DAD51145.1"/>
    </source>
</evidence>
<sequence>MLGNEIVLPQAGGDITLKLVNQDAYSSEYRSQSDGTSQYRVRIRHTKTSPTTARPAAYDRHNFEAVQTIFAAGDVPEYERKFYFVFEHLPKDTSVALADAVCDKAILAANALLVALRGWES</sequence>
<dbReference type="InterPro" id="IPR054457">
    <property type="entry name" value="PhiCb5_coat"/>
</dbReference>
<dbReference type="GO" id="GO:0019028">
    <property type="term" value="C:viral capsid"/>
    <property type="evidence" value="ECO:0007669"/>
    <property type="project" value="UniProtKB-KW"/>
</dbReference>
<keyword evidence="1" id="KW-0167">Capsid protein</keyword>
<protein>
    <submittedName>
        <fullName evidence="1">Coat protein</fullName>
    </submittedName>
</protein>
<keyword evidence="2" id="KW-1185">Reference proteome</keyword>
<dbReference type="RefSeq" id="YP_010771006.1">
    <property type="nucleotide sequence ID" value="NC_074459.1"/>
</dbReference>
<gene>
    <name evidence="1" type="primary">SRR7976310_15_2</name>
</gene>
<reference evidence="1" key="1">
    <citation type="submission" date="2020-09" db="EMBL/GenBank/DDBJ databases">
        <title>Leviviricetes taxonomy.</title>
        <authorList>
            <person name="Stockdale S.R."/>
            <person name="Callanan J."/>
            <person name="Adriaenssens E.M."/>
            <person name="Kuhn J.H."/>
            <person name="Rumnieks J."/>
            <person name="Shkoporov A."/>
            <person name="Draper L.A."/>
            <person name="Ross P."/>
            <person name="Hill C."/>
        </authorList>
    </citation>
    <scope>NUCLEOTIDE SEQUENCE</scope>
</reference>
<evidence type="ECO:0000313" key="2">
    <source>
        <dbReference type="Proteomes" id="UP000681405"/>
    </source>
</evidence>
<proteinExistence type="predicted"/>
<dbReference type="Pfam" id="PF22387">
    <property type="entry name" value="PhiCb5_coat"/>
    <property type="match status" value="1"/>
</dbReference>
<keyword evidence="1" id="KW-0946">Virion</keyword>
<dbReference type="Proteomes" id="UP000681405">
    <property type="component" value="Segment"/>
</dbReference>
<dbReference type="GeneID" id="80400609"/>
<dbReference type="EMBL" id="BK013733">
    <property type="protein sequence ID" value="DAD51145.1"/>
    <property type="molecule type" value="Genomic_RNA"/>
</dbReference>